<dbReference type="Proteomes" id="UP000054564">
    <property type="component" value="Unassembled WGS sequence"/>
</dbReference>
<evidence type="ECO:0000313" key="1">
    <source>
        <dbReference type="EMBL" id="KNF04591.1"/>
    </source>
</evidence>
<protein>
    <recommendedName>
        <fullName evidence="3">CxC1-like cysteine cluster associated with KDZ transposases domain-containing protein</fullName>
    </recommendedName>
</protein>
<dbReference type="PANTHER" id="PTHR33096">
    <property type="entry name" value="CXC2 DOMAIN-CONTAINING PROTEIN"/>
    <property type="match status" value="1"/>
</dbReference>
<reference evidence="2" key="1">
    <citation type="submission" date="2014-03" db="EMBL/GenBank/DDBJ databases">
        <title>The Genome Sequence of Puccinia striiformis f. sp. tritici PST-78.</title>
        <authorList>
            <consortium name="The Broad Institute Genome Sequencing Platform"/>
            <person name="Cuomo C."/>
            <person name="Hulbert S."/>
            <person name="Chen X."/>
            <person name="Walker B."/>
            <person name="Young S.K."/>
            <person name="Zeng Q."/>
            <person name="Gargeya S."/>
            <person name="Fitzgerald M."/>
            <person name="Haas B."/>
            <person name="Abouelleil A."/>
            <person name="Alvarado L."/>
            <person name="Arachchi H.M."/>
            <person name="Berlin A.M."/>
            <person name="Chapman S.B."/>
            <person name="Goldberg J."/>
            <person name="Griggs A."/>
            <person name="Gujja S."/>
            <person name="Hansen M."/>
            <person name="Howarth C."/>
            <person name="Imamovic A."/>
            <person name="Larimer J."/>
            <person name="McCowan C."/>
            <person name="Montmayeur A."/>
            <person name="Murphy C."/>
            <person name="Neiman D."/>
            <person name="Pearson M."/>
            <person name="Priest M."/>
            <person name="Roberts A."/>
            <person name="Saif S."/>
            <person name="Shea T."/>
            <person name="Sisk P."/>
            <person name="Sykes S."/>
            <person name="Wortman J."/>
            <person name="Nusbaum C."/>
            <person name="Birren B."/>
        </authorList>
    </citation>
    <scope>NUCLEOTIDE SEQUENCE [LARGE SCALE GENOMIC DNA]</scope>
    <source>
        <strain evidence="2">race PST-78</strain>
    </source>
</reference>
<gene>
    <name evidence="1" type="ORF">PSTG_02078</name>
</gene>
<name>A0A0L0VZ89_9BASI</name>
<dbReference type="Pfam" id="PF18758">
    <property type="entry name" value="KDZ"/>
    <property type="match status" value="1"/>
</dbReference>
<evidence type="ECO:0008006" key="3">
    <source>
        <dbReference type="Google" id="ProtNLM"/>
    </source>
</evidence>
<keyword evidence="2" id="KW-1185">Reference proteome</keyword>
<dbReference type="AlphaFoldDB" id="A0A0L0VZ89"/>
<sequence length="525" mass="60636">MYSLSVVGHRHNAKAGKAAPLNTPPIFVEPERVDRMREDISNLAARAEPVDPCSDSHKAANDKRSETTWKGCDDIVIMGCCCRHDQVASLANIHKSDELRCIPLAMLKKLFEDIDPNRPVGILYDIGCSLKKFLDLVTRFLCFSIKEKNHLKFGTSVFHAYVHEWQCQVKYNPRYNVGWGLSDGEGLERLWSSLSPLVRNLRYSSRNHRLSALSHRCQFHNSEGQLTMIQWLCKKYAAAKVRRRQAKEALAVLLQRPNPFEENGGNYTRDFFTIQWEHQANYLDNVTDEENERRTKLTELLEKDESLNKLRVVLDARDWDIQADLINRIIEEIGRTEGCQRELSEQLGILYNGENADIEKEKLLLLIWSSKRELYAKAVDIKGVRQPIAESQTRGRRVGTILKEKIFESINKRKTAVLRKYDEDLMNDPYFASLTWDIFTSLKLDDSFWDDIAFYGSQAPWAVATDVREGIRASHMLERAEEELDLIAQELDRSMTWAVELHTKIKTLATTIRESLLPPIILEKW</sequence>
<accession>A0A0L0VZ89</accession>
<comment type="caution">
    <text evidence="1">The sequence shown here is derived from an EMBL/GenBank/DDBJ whole genome shotgun (WGS) entry which is preliminary data.</text>
</comment>
<evidence type="ECO:0000313" key="2">
    <source>
        <dbReference type="Proteomes" id="UP000054564"/>
    </source>
</evidence>
<dbReference type="EMBL" id="AJIL01000011">
    <property type="protein sequence ID" value="KNF04591.1"/>
    <property type="molecule type" value="Genomic_DNA"/>
</dbReference>
<dbReference type="PANTHER" id="PTHR33096:SF1">
    <property type="entry name" value="CXC1-LIKE CYSTEINE CLUSTER ASSOCIATED WITH KDZ TRANSPOSASES DOMAIN-CONTAINING PROTEIN"/>
    <property type="match status" value="1"/>
</dbReference>
<proteinExistence type="predicted"/>
<dbReference type="InterPro" id="IPR040521">
    <property type="entry name" value="KDZ"/>
</dbReference>
<organism evidence="1 2">
    <name type="scientific">Puccinia striiformis f. sp. tritici PST-78</name>
    <dbReference type="NCBI Taxonomy" id="1165861"/>
    <lineage>
        <taxon>Eukaryota</taxon>
        <taxon>Fungi</taxon>
        <taxon>Dikarya</taxon>
        <taxon>Basidiomycota</taxon>
        <taxon>Pucciniomycotina</taxon>
        <taxon>Pucciniomycetes</taxon>
        <taxon>Pucciniales</taxon>
        <taxon>Pucciniaceae</taxon>
        <taxon>Puccinia</taxon>
    </lineage>
</organism>
<dbReference type="STRING" id="1165861.A0A0L0VZ89"/>